<dbReference type="InterPro" id="IPR002372">
    <property type="entry name" value="PQQ_rpt_dom"/>
</dbReference>
<reference evidence="3 4" key="2">
    <citation type="journal article" date="2002" name="Nature">
        <title>Complete genome sequence of the model actinomycete Streptomyces coelicolor A3(2).</title>
        <authorList>
            <person name="Bentley S.D."/>
            <person name="Chater K.F."/>
            <person name="Cerdeno-Tarraga A.M."/>
            <person name="Challis G.L."/>
            <person name="Thomson N.R."/>
            <person name="James K.D."/>
            <person name="Harris D.E."/>
            <person name="Quail M.A."/>
            <person name="Kieser H."/>
            <person name="Harper D."/>
            <person name="Bateman A."/>
            <person name="Brown S."/>
            <person name="Chandra G."/>
            <person name="Chen C.W."/>
            <person name="Collins M."/>
            <person name="Cronin A."/>
            <person name="Fraser A."/>
            <person name="Goble A."/>
            <person name="Hidalgo J."/>
            <person name="Hornsby T."/>
            <person name="Howarth S."/>
            <person name="Huang C.H."/>
            <person name="Kieser T."/>
            <person name="Larke L."/>
            <person name="Murphy L."/>
            <person name="Oliver K."/>
            <person name="O'Neil S."/>
            <person name="Rabbinowitsch E."/>
            <person name="Rajandream M.A."/>
            <person name="Rutherford K."/>
            <person name="Rutter S."/>
            <person name="Seeger K."/>
            <person name="Saunders D."/>
            <person name="Sharp S."/>
            <person name="Squares R."/>
            <person name="Squares S."/>
            <person name="Taylor K."/>
            <person name="Warren T."/>
            <person name="Wietzorrek A."/>
            <person name="Woodward J."/>
            <person name="Barrell B.G."/>
            <person name="Parkhill J."/>
            <person name="Hopwood D.A."/>
        </authorList>
    </citation>
    <scope>NUCLEOTIDE SEQUENCE [LARGE SCALE GENOMIC DNA]</scope>
    <source>
        <strain evidence="4">ATCC BAA-471 / A3(2) / M145</strain>
    </source>
</reference>
<evidence type="ECO:0000313" key="4">
    <source>
        <dbReference type="Proteomes" id="UP000001973"/>
    </source>
</evidence>
<dbReference type="Gene3D" id="2.140.10.10">
    <property type="entry name" value="Quinoprotein alcohol dehydrogenase-like superfamily"/>
    <property type="match status" value="1"/>
</dbReference>
<dbReference type="InterPro" id="IPR015943">
    <property type="entry name" value="WD40/YVTN_repeat-like_dom_sf"/>
</dbReference>
<dbReference type="KEGG" id="sco:SCO3998"/>
<dbReference type="PaxDb" id="100226-SCO3998"/>
<feature type="domain" description="Pyrrolo-quinoline quinone repeat" evidence="2">
    <location>
        <begin position="180"/>
        <end position="293"/>
    </location>
</feature>
<evidence type="ECO:0000259" key="2">
    <source>
        <dbReference type="Pfam" id="PF13360"/>
    </source>
</evidence>
<proteinExistence type="predicted"/>
<sequence>MTCCGLIISGSVASLRVEREFMRARRFCFVALLAIGLSACNSPADRGPADGVPSASSSKGSAEKGKPERVPHDPPESFTARGAVALPPEATAGRTNLLGDVRDLAVALHRTSAYVASAGRMQTLDLTTGKVVAVARPRAEALGEDDDATAPLVSADGSLVVTPFVTRQPGAGTQAPSMELEVVATMPETGKAAWSTPIKIPRAWAQRDSSTPEAHVVGFARGNVIVTVYTGYNAMTAGIDIATHQVRWTAQNIRTRAVTAEAAVGVDILDGFGPDQLAGLDPATGKEKWRTEKYIGDTTVESAGPSLVRVRGYAGDEGTRFDRLLKPGTGKVQADVPKGLDSLSCPFDQAKTLVCTSQSLLVALDSTSGKELWRLEDGQADGRFAPKVTACWHGRIYARASSTTAVALDARTGKDRPAGLDVAPVLVNEYQGLVLVDGELLAYPTEG</sequence>
<keyword evidence="4" id="KW-1185">Reference proteome</keyword>
<reference evidence="3 4" key="1">
    <citation type="journal article" date="1996" name="Mol. Microbiol.">
        <title>A set of ordered cosmids and a detailed genetic and physical map for the 8 Mb Streptomyces coelicolor A3(2) chromosome.</title>
        <authorList>
            <person name="Redenbach M."/>
            <person name="Kieser H.M."/>
            <person name="Denapaite D."/>
            <person name="Eichner A."/>
            <person name="Cullum J."/>
            <person name="Kinashi H."/>
            <person name="Hopwood D.A."/>
        </authorList>
    </citation>
    <scope>NUCLEOTIDE SEQUENCE [LARGE SCALE GENOMIC DNA]</scope>
    <source>
        <strain evidence="4">ATCC BAA-471 / A3(2) / M145</strain>
    </source>
</reference>
<dbReference type="Gene3D" id="2.130.10.10">
    <property type="entry name" value="YVTN repeat-like/Quinoprotein amine dehydrogenase"/>
    <property type="match status" value="1"/>
</dbReference>
<feature type="compositionally biased region" description="Basic and acidic residues" evidence="1">
    <location>
        <begin position="61"/>
        <end position="75"/>
    </location>
</feature>
<protein>
    <recommendedName>
        <fullName evidence="2">Pyrrolo-quinoline quinone repeat domain-containing protein</fullName>
    </recommendedName>
</protein>
<feature type="domain" description="Pyrrolo-quinoline quinone repeat" evidence="2">
    <location>
        <begin position="346"/>
        <end position="414"/>
    </location>
</feature>
<dbReference type="PATRIC" id="fig|100226.15.peg.4063"/>
<dbReference type="Proteomes" id="UP000001973">
    <property type="component" value="Chromosome"/>
</dbReference>
<dbReference type="InterPro" id="IPR011047">
    <property type="entry name" value="Quinoprotein_ADH-like_sf"/>
</dbReference>
<dbReference type="InParanoid" id="Q9ADQ7"/>
<dbReference type="AlphaFoldDB" id="Q9ADQ7"/>
<dbReference type="PANTHER" id="PTHR34512:SF30">
    <property type="entry name" value="OUTER MEMBRANE PROTEIN ASSEMBLY FACTOR BAMB"/>
    <property type="match status" value="1"/>
</dbReference>
<evidence type="ECO:0000313" key="3">
    <source>
        <dbReference type="EMBL" id="CAC32338.1"/>
    </source>
</evidence>
<dbReference type="PANTHER" id="PTHR34512">
    <property type="entry name" value="CELL SURFACE PROTEIN"/>
    <property type="match status" value="1"/>
</dbReference>
<accession>Q9ADQ7</accession>
<dbReference type="HOGENOM" id="CLU_054016_0_0_11"/>
<evidence type="ECO:0000256" key="1">
    <source>
        <dbReference type="SAM" id="MobiDB-lite"/>
    </source>
</evidence>
<dbReference type="EMBL" id="AL939118">
    <property type="protein sequence ID" value="CAC32338.1"/>
    <property type="molecule type" value="Genomic_DNA"/>
</dbReference>
<gene>
    <name evidence="3" type="ordered locus">SCO3998</name>
    <name evidence="3" type="ORF">2SC10A7.02c</name>
</gene>
<dbReference type="PhylomeDB" id="Q9ADQ7"/>
<dbReference type="SUPFAM" id="SSF50998">
    <property type="entry name" value="Quinoprotein alcohol dehydrogenase-like"/>
    <property type="match status" value="1"/>
</dbReference>
<dbReference type="eggNOG" id="COG1520">
    <property type="taxonomic scope" value="Bacteria"/>
</dbReference>
<feature type="region of interest" description="Disordered" evidence="1">
    <location>
        <begin position="45"/>
        <end position="81"/>
    </location>
</feature>
<organism evidence="3 4">
    <name type="scientific">Streptomyces coelicolor (strain ATCC BAA-471 / A3(2) / M145)</name>
    <dbReference type="NCBI Taxonomy" id="100226"/>
    <lineage>
        <taxon>Bacteria</taxon>
        <taxon>Bacillati</taxon>
        <taxon>Actinomycetota</taxon>
        <taxon>Actinomycetes</taxon>
        <taxon>Kitasatosporales</taxon>
        <taxon>Streptomycetaceae</taxon>
        <taxon>Streptomyces</taxon>
        <taxon>Streptomyces albidoflavus group</taxon>
    </lineage>
</organism>
<dbReference type="EMBL" id="AL645882">
    <property type="protein sequence ID" value="CAC32338.1"/>
    <property type="molecule type" value="Genomic_DNA"/>
</dbReference>
<name>Q9ADQ7_STRCO</name>
<dbReference type="Pfam" id="PF13360">
    <property type="entry name" value="PQQ_2"/>
    <property type="match status" value="2"/>
</dbReference>
<dbReference type="OrthoDB" id="3394166at2"/>